<organism evidence="1 2">
    <name type="scientific">Fusarium decemcellulare</name>
    <dbReference type="NCBI Taxonomy" id="57161"/>
    <lineage>
        <taxon>Eukaryota</taxon>
        <taxon>Fungi</taxon>
        <taxon>Dikarya</taxon>
        <taxon>Ascomycota</taxon>
        <taxon>Pezizomycotina</taxon>
        <taxon>Sordariomycetes</taxon>
        <taxon>Hypocreomycetidae</taxon>
        <taxon>Hypocreales</taxon>
        <taxon>Nectriaceae</taxon>
        <taxon>Fusarium</taxon>
        <taxon>Fusarium decemcellulare species complex</taxon>
    </lineage>
</organism>
<sequence>MRTERLAQNAAQSPQVRTPSRTPRSGDEALLAHRMERFGEDEQQELDSWLNSPSQWDYMMPPDPLGMVHAAPTLLLNEEPIESVGSAWECSDLASGMAWTVAEDSLSSSFGTPSRGLDDLLNSSGGAQSPLTPIPQVVRVQEEARSSFTPTEHSSQVLMESRQQSGHDLPCGLFNIPTALSEYFFREVISLYCAWDSKSNVMRGIVERMWQSSGALHHTIQSMAAACLSEDFPHLLSVARQEHAQALELIKIKANSSTQKQAMVLAATFLGHTSSWLSPHNLATGMFKASCDMLDDMAAETELETSLSFFNDTMDYWAMLLAYLTDSQQLGDYRRNSRTGPTAQTRLLEPHPYCGISHEMIKVLRDTGILIFKYRKHMATVKFMTEKDVDVFRIALREARRLERILLAHHPPDLSQVKDPGDPKTPLKHLELMDEAYQYTGLLQLYHVFPDLLNERYAPWDKNNILRPLPADKTPTVEERQFWLTKLAMHILAILRDIPFESRTRSAQPFIMVAVSSELRRNPQHLQTPGSSSAEIDLPIIDQASIEVARARKFLGSRLAAYTHILPLRKSRVIFELINHVWAALDAGEQDVYWLDVAYEKNLGTMMG</sequence>
<evidence type="ECO:0000313" key="1">
    <source>
        <dbReference type="EMBL" id="KAJ3548425.1"/>
    </source>
</evidence>
<accession>A0ACC1SXV3</accession>
<proteinExistence type="predicted"/>
<name>A0ACC1SXV3_9HYPO</name>
<protein>
    <submittedName>
        <fullName evidence="1">Uncharacterized protein</fullName>
    </submittedName>
</protein>
<gene>
    <name evidence="1" type="ORF">NM208_g1022</name>
</gene>
<keyword evidence="2" id="KW-1185">Reference proteome</keyword>
<evidence type="ECO:0000313" key="2">
    <source>
        <dbReference type="Proteomes" id="UP001148629"/>
    </source>
</evidence>
<reference evidence="1" key="1">
    <citation type="submission" date="2022-08" db="EMBL/GenBank/DDBJ databases">
        <title>Genome Sequence of Fusarium decemcellulare.</title>
        <authorList>
            <person name="Buettner E."/>
        </authorList>
    </citation>
    <scope>NUCLEOTIDE SEQUENCE</scope>
    <source>
        <strain evidence="1">Babe19</strain>
    </source>
</reference>
<dbReference type="Proteomes" id="UP001148629">
    <property type="component" value="Unassembled WGS sequence"/>
</dbReference>
<comment type="caution">
    <text evidence="1">The sequence shown here is derived from an EMBL/GenBank/DDBJ whole genome shotgun (WGS) entry which is preliminary data.</text>
</comment>
<dbReference type="EMBL" id="JANRMS010000049">
    <property type="protein sequence ID" value="KAJ3548425.1"/>
    <property type="molecule type" value="Genomic_DNA"/>
</dbReference>